<keyword evidence="1" id="KW-0812">Transmembrane</keyword>
<evidence type="ECO:0000313" key="2">
    <source>
        <dbReference type="EMBL" id="AOV08842.1"/>
    </source>
</evidence>
<dbReference type="AlphaFoldDB" id="A0A1D8JJG8"/>
<reference evidence="2 3" key="1">
    <citation type="submission" date="2016-09" db="EMBL/GenBank/DDBJ databases">
        <title>Complete genome sequence of the Lysinibacillus sphaericus LMG 22257, a specie of Bacillus with ureolytic activity that can effectively biodeposit calcium carbonate.</title>
        <authorList>
            <person name="Yan W."/>
        </authorList>
    </citation>
    <scope>NUCLEOTIDE SEQUENCE [LARGE SCALE GENOMIC DNA]</scope>
    <source>
        <strain evidence="2 3">LMG 22257</strain>
    </source>
</reference>
<gene>
    <name evidence="2" type="ORF">BI350_15660</name>
</gene>
<dbReference type="EMBL" id="CP017560">
    <property type="protein sequence ID" value="AOV08842.1"/>
    <property type="molecule type" value="Genomic_DNA"/>
</dbReference>
<keyword evidence="1" id="KW-0472">Membrane</keyword>
<accession>A0A1D8JJG8</accession>
<evidence type="ECO:0000313" key="3">
    <source>
        <dbReference type="Proteomes" id="UP000185746"/>
    </source>
</evidence>
<proteinExistence type="predicted"/>
<dbReference type="InterPro" id="IPR014202">
    <property type="entry name" value="Spore_II_R"/>
</dbReference>
<dbReference type="Pfam" id="PF09551">
    <property type="entry name" value="Spore_II_R"/>
    <property type="match status" value="1"/>
</dbReference>
<dbReference type="Proteomes" id="UP000185746">
    <property type="component" value="Chromosome"/>
</dbReference>
<dbReference type="RefSeq" id="WP_075529006.1">
    <property type="nucleotide sequence ID" value="NZ_CP017560.1"/>
</dbReference>
<organism evidence="2 3">
    <name type="scientific">Sporosarcina ureilytica</name>
    <dbReference type="NCBI Taxonomy" id="298596"/>
    <lineage>
        <taxon>Bacteria</taxon>
        <taxon>Bacillati</taxon>
        <taxon>Bacillota</taxon>
        <taxon>Bacilli</taxon>
        <taxon>Bacillales</taxon>
        <taxon>Caryophanaceae</taxon>
        <taxon>Sporosarcina</taxon>
    </lineage>
</organism>
<feature type="transmembrane region" description="Helical" evidence="1">
    <location>
        <begin position="20"/>
        <end position="39"/>
    </location>
</feature>
<evidence type="ECO:0008006" key="4">
    <source>
        <dbReference type="Google" id="ProtNLM"/>
    </source>
</evidence>
<dbReference type="KEGG" id="surl:BI350_15660"/>
<sequence length="187" mass="21683">MLPDYEITKTNQPKHKFITFLEFVLILIIFQSAIMLLTGGENEEAIQFRILAHSNTEKDQLEKREIQQEIAPLIQHAVATSNSNDELVDKFKQLEPEIIDIANKIVQNKSISLERKDAIIPPKRSGFYIQPQATYDAYILTIGSGRGDNFWCSLFPNVCFPENEEKQEKEEEKVTFFVWEWIKGLFS</sequence>
<name>A0A1D8JJG8_9BACL</name>
<keyword evidence="1" id="KW-1133">Transmembrane helix</keyword>
<protein>
    <recommendedName>
        <fullName evidence="4">Stage II sporulation protein R</fullName>
    </recommendedName>
</protein>
<keyword evidence="3" id="KW-1185">Reference proteome</keyword>
<evidence type="ECO:0000256" key="1">
    <source>
        <dbReference type="SAM" id="Phobius"/>
    </source>
</evidence>